<organism evidence="2 3">
    <name type="scientific">Candidatus Thioglobus autotrophicus</name>
    <dbReference type="NCBI Taxonomy" id="1705394"/>
    <lineage>
        <taxon>Bacteria</taxon>
        <taxon>Pseudomonadati</taxon>
        <taxon>Pseudomonadota</taxon>
        <taxon>Gammaproteobacteria</taxon>
        <taxon>Candidatus Pseudothioglobaceae</taxon>
        <taxon>Candidatus Thioglobus</taxon>
    </lineage>
</organism>
<keyword evidence="1" id="KW-0472">Membrane</keyword>
<feature type="transmembrane region" description="Helical" evidence="1">
    <location>
        <begin position="7"/>
        <end position="31"/>
    </location>
</feature>
<evidence type="ECO:0000256" key="1">
    <source>
        <dbReference type="SAM" id="Phobius"/>
    </source>
</evidence>
<dbReference type="InterPro" id="IPR012902">
    <property type="entry name" value="N_methyl_site"/>
</dbReference>
<dbReference type="NCBIfam" id="TIGR02532">
    <property type="entry name" value="IV_pilin_GFxxxE"/>
    <property type="match status" value="1"/>
</dbReference>
<evidence type="ECO:0000313" key="3">
    <source>
        <dbReference type="Proteomes" id="UP000058020"/>
    </source>
</evidence>
<dbReference type="OrthoDB" id="1552265at1236"/>
<keyword evidence="1" id="KW-0812">Transmembrane</keyword>
<proteinExistence type="predicted"/>
<dbReference type="Proteomes" id="UP000058020">
    <property type="component" value="Chromosome"/>
</dbReference>
<dbReference type="AlphaFoldDB" id="A0A0M3TU53"/>
<sequence>MLLNRKAFTLVEMLVALAVSSIVIIAAYASYDMVKTQYEKNIGIADMHTSGRAIMRIIERDIRMAGYEHRDSSGNKILGHDNLSMFKNLLKYRHESKKQVCDSFTYFRGQI</sequence>
<name>A0A0M3TU53_9GAMM</name>
<dbReference type="STRING" id="1705394.SP60_03365"/>
<accession>A0A0M3TU53</accession>
<keyword evidence="3" id="KW-1185">Reference proteome</keyword>
<keyword evidence="1" id="KW-1133">Transmembrane helix</keyword>
<dbReference type="KEGG" id="tho:SP60_03365"/>
<dbReference type="RefSeq" id="WP_053951287.1">
    <property type="nucleotide sequence ID" value="NZ_CP010552.1"/>
</dbReference>
<dbReference type="Pfam" id="PF07963">
    <property type="entry name" value="N_methyl"/>
    <property type="match status" value="1"/>
</dbReference>
<reference evidence="2 3" key="1">
    <citation type="journal article" date="2015" name="Genome Announc.">
        <title>Genome Sequence of 'Candidatus Thioglobus autotrophica' Strain EF1, a Chemoautotroph from the SUP05 Clade of Marine Gammaproteobacteria.</title>
        <authorList>
            <person name="Shah V."/>
            <person name="Morris R.M."/>
        </authorList>
    </citation>
    <scope>NUCLEOTIDE SEQUENCE [LARGE SCALE GENOMIC DNA]</scope>
    <source>
        <strain evidence="2 3">EF1</strain>
    </source>
</reference>
<evidence type="ECO:0008006" key="4">
    <source>
        <dbReference type="Google" id="ProtNLM"/>
    </source>
</evidence>
<gene>
    <name evidence="2" type="ORF">SP60_03365</name>
</gene>
<protein>
    <recommendedName>
        <fullName evidence="4">Prepilin-type N-terminal cleavage/methylation domain-containing protein</fullName>
    </recommendedName>
</protein>
<evidence type="ECO:0000313" key="2">
    <source>
        <dbReference type="EMBL" id="ALE52345.1"/>
    </source>
</evidence>
<dbReference type="EMBL" id="CP010552">
    <property type="protein sequence ID" value="ALE52345.1"/>
    <property type="molecule type" value="Genomic_DNA"/>
</dbReference>